<comment type="subcellular location">
    <subcellularLocation>
        <location evidence="1">Secreted</location>
    </subcellularLocation>
</comment>
<dbReference type="InterPro" id="IPR000215">
    <property type="entry name" value="Serpin_fam"/>
</dbReference>
<dbReference type="InterPro" id="IPR042178">
    <property type="entry name" value="Serpin_sf_1"/>
</dbReference>
<dbReference type="InterPro" id="IPR023796">
    <property type="entry name" value="Serpin_dom"/>
</dbReference>
<name>A0A0E9Y2U5_AMBAM</name>
<dbReference type="InterPro" id="IPR036186">
    <property type="entry name" value="Serpin_sf"/>
</dbReference>
<evidence type="ECO:0000256" key="1">
    <source>
        <dbReference type="ARBA" id="ARBA00004613"/>
    </source>
</evidence>
<dbReference type="AlphaFoldDB" id="A0A0E9Y2U5"/>
<dbReference type="InterPro" id="IPR023795">
    <property type="entry name" value="Serpin_CS"/>
</dbReference>
<keyword evidence="3" id="KW-0964">Secreted</keyword>
<keyword evidence="6" id="KW-0325">Glycoprotein</keyword>
<feature type="domain" description="Serpin" evidence="9">
    <location>
        <begin position="22"/>
        <end position="385"/>
    </location>
</feature>
<evidence type="ECO:0000256" key="7">
    <source>
        <dbReference type="RuleBase" id="RU000411"/>
    </source>
</evidence>
<dbReference type="GO" id="GO:0005615">
    <property type="term" value="C:extracellular space"/>
    <property type="evidence" value="ECO:0007669"/>
    <property type="project" value="InterPro"/>
</dbReference>
<evidence type="ECO:0000256" key="8">
    <source>
        <dbReference type="SAM" id="MobiDB-lite"/>
    </source>
</evidence>
<feature type="region of interest" description="Disordered" evidence="8">
    <location>
        <begin position="333"/>
        <end position="352"/>
    </location>
</feature>
<dbReference type="CDD" id="cd00172">
    <property type="entry name" value="serpin"/>
    <property type="match status" value="1"/>
</dbReference>
<dbReference type="Gene3D" id="2.30.39.10">
    <property type="entry name" value="Alpha-1-antitrypsin, domain 1"/>
    <property type="match status" value="1"/>
</dbReference>
<comment type="similarity">
    <text evidence="2 7">Belongs to the serpin family.</text>
</comment>
<dbReference type="EMBL" id="GAYW01000287">
    <property type="protein sequence ID" value="JAI08691.1"/>
    <property type="molecule type" value="Transcribed_RNA"/>
</dbReference>
<keyword evidence="5" id="KW-0722">Serine protease inhibitor</keyword>
<evidence type="ECO:0000256" key="3">
    <source>
        <dbReference type="ARBA" id="ARBA00022525"/>
    </source>
</evidence>
<dbReference type="Gene3D" id="3.30.497.10">
    <property type="entry name" value="Antithrombin, subunit I, domain 2"/>
    <property type="match status" value="1"/>
</dbReference>
<dbReference type="GO" id="GO:0004867">
    <property type="term" value="F:serine-type endopeptidase inhibitor activity"/>
    <property type="evidence" value="ECO:0007669"/>
    <property type="project" value="UniProtKB-KW"/>
</dbReference>
<evidence type="ECO:0000256" key="2">
    <source>
        <dbReference type="ARBA" id="ARBA00009500"/>
    </source>
</evidence>
<dbReference type="PROSITE" id="PS00284">
    <property type="entry name" value="SERPIN"/>
    <property type="match status" value="1"/>
</dbReference>
<reference evidence="10" key="2">
    <citation type="submission" date="2014-02" db="EMBL/GenBank/DDBJ databases">
        <title>Intra- and inter-species comparative analysis of male and female Amblyomma americanum serine protease inhibitors (serpins).</title>
        <authorList>
            <person name="Porter L."/>
            <person name="Kim T."/>
            <person name="Radulovic Z."/>
            <person name="Braz G."/>
            <person name="Vaz I.D.S.Jr."/>
            <person name="Mulenga A."/>
        </authorList>
    </citation>
    <scope>NUCLEOTIDE SEQUENCE</scope>
</reference>
<accession>A0A0E9Y2U5</accession>
<dbReference type="PANTHER" id="PTHR11461:SF211">
    <property type="entry name" value="GH10112P-RELATED"/>
    <property type="match status" value="1"/>
</dbReference>
<feature type="compositionally biased region" description="Low complexity" evidence="8">
    <location>
        <begin position="336"/>
        <end position="352"/>
    </location>
</feature>
<evidence type="ECO:0000256" key="5">
    <source>
        <dbReference type="ARBA" id="ARBA00022900"/>
    </source>
</evidence>
<proteinExistence type="inferred from homology"/>
<protein>
    <submittedName>
        <fullName evidence="10">Serine protease inhibitor</fullName>
    </submittedName>
</protein>
<reference evidence="10" key="1">
    <citation type="submission" date="2014-02" db="EMBL/GenBank/DDBJ databases">
        <title>Comparative bioinformatics, temporal and spatial expression analyses of Ixodes scapularis organic anion transporting polypeptides.</title>
        <authorList>
            <person name="Radulovic Z."/>
            <person name="Porter L."/>
            <person name="Kim T."/>
            <person name="Mulenga A."/>
        </authorList>
    </citation>
    <scope>NUCLEOTIDE SEQUENCE</scope>
</reference>
<evidence type="ECO:0000313" key="10">
    <source>
        <dbReference type="EMBL" id="JAI08691.1"/>
    </source>
</evidence>
<evidence type="ECO:0000256" key="6">
    <source>
        <dbReference type="ARBA" id="ARBA00023180"/>
    </source>
</evidence>
<keyword evidence="4" id="KW-0646">Protease inhibitor</keyword>
<sequence length="385" mass="42549">MNLYQRLVMPKSLGRMIVHFAVDLHRELLHSRQEKLDTVISSPFSIAAVLSMTLAGARGKTAEELLSVLRVKDDKVHENFAAFLPKLSSHSHKLQFHLANRIYSDQKFPVVENYVAFLNSSYVSTILSVEFEKSESVRAEINDWVKVTTESKIVDMLGPGIVTASTGAILVSAIYFRGLWELPFPTSSTSRHEFNVNSKTKVEVDMMHQKQEFAIARSDELKARAIEMPYKGGKASMVILLPDDIDGLSHLEHHLSHCKLSTILADLKETPNVQVSLPKLSFQQGLSLKSTLTAMGLNDLFSTSCDLSGMFKTGRPSVFELVHRVFLQIDEGGTEPGPATAGEASAPAGPEAAQTTEFLVDHPFMLLVLKSKSDVVLFIGSVRRP</sequence>
<dbReference type="MEROPS" id="I04.076"/>
<dbReference type="InterPro" id="IPR042185">
    <property type="entry name" value="Serpin_sf_2"/>
</dbReference>
<evidence type="ECO:0000259" key="9">
    <source>
        <dbReference type="SMART" id="SM00093"/>
    </source>
</evidence>
<dbReference type="SMART" id="SM00093">
    <property type="entry name" value="SERPIN"/>
    <property type="match status" value="1"/>
</dbReference>
<dbReference type="Pfam" id="PF00079">
    <property type="entry name" value="Serpin"/>
    <property type="match status" value="1"/>
</dbReference>
<evidence type="ECO:0000256" key="4">
    <source>
        <dbReference type="ARBA" id="ARBA00022690"/>
    </source>
</evidence>
<dbReference type="PANTHER" id="PTHR11461">
    <property type="entry name" value="SERINE PROTEASE INHIBITOR, SERPIN"/>
    <property type="match status" value="1"/>
</dbReference>
<dbReference type="SUPFAM" id="SSF56574">
    <property type="entry name" value="Serpins"/>
    <property type="match status" value="1"/>
</dbReference>
<organism evidence="10">
    <name type="scientific">Amblyomma americanum</name>
    <name type="common">Lone star tick</name>
    <dbReference type="NCBI Taxonomy" id="6943"/>
    <lineage>
        <taxon>Eukaryota</taxon>
        <taxon>Metazoa</taxon>
        <taxon>Ecdysozoa</taxon>
        <taxon>Arthropoda</taxon>
        <taxon>Chelicerata</taxon>
        <taxon>Arachnida</taxon>
        <taxon>Acari</taxon>
        <taxon>Parasitiformes</taxon>
        <taxon>Ixodida</taxon>
        <taxon>Ixodoidea</taxon>
        <taxon>Ixodidae</taxon>
        <taxon>Amblyomminae</taxon>
        <taxon>Amblyomma</taxon>
    </lineage>
</organism>